<dbReference type="InterPro" id="IPR036388">
    <property type="entry name" value="WH-like_DNA-bd_sf"/>
</dbReference>
<protein>
    <recommendedName>
        <fullName evidence="2">OmpR/PhoB-type domain-containing protein</fullName>
    </recommendedName>
</protein>
<gene>
    <name evidence="3" type="ORF">tloyanaT_00150</name>
</gene>
<dbReference type="InterPro" id="IPR016032">
    <property type="entry name" value="Sig_transdc_resp-reg_C-effctor"/>
</dbReference>
<dbReference type="SUPFAM" id="SSF46894">
    <property type="entry name" value="C-terminal effector domain of the bipartite response regulators"/>
    <property type="match status" value="1"/>
</dbReference>
<dbReference type="InterPro" id="IPR001867">
    <property type="entry name" value="OmpR/PhoB-type_DNA-bd"/>
</dbReference>
<evidence type="ECO:0000259" key="2">
    <source>
        <dbReference type="Pfam" id="PF00486"/>
    </source>
</evidence>
<name>A0ABQ6H6I4_9GAMM</name>
<dbReference type="EMBL" id="BSSV01000001">
    <property type="protein sequence ID" value="GLX83763.1"/>
    <property type="molecule type" value="Genomic_DNA"/>
</dbReference>
<reference evidence="3 4" key="1">
    <citation type="submission" date="2023-03" db="EMBL/GenBank/DDBJ databases">
        <title>Thalassotalea loyana LMG 22536T draft genome sequence.</title>
        <authorList>
            <person name="Sawabe T."/>
        </authorList>
    </citation>
    <scope>NUCLEOTIDE SEQUENCE [LARGE SCALE GENOMIC DNA]</scope>
    <source>
        <strain evidence="3 4">LMG 22536</strain>
    </source>
</reference>
<evidence type="ECO:0000313" key="3">
    <source>
        <dbReference type="EMBL" id="GLX83763.1"/>
    </source>
</evidence>
<dbReference type="Proteomes" id="UP001157134">
    <property type="component" value="Unassembled WGS sequence"/>
</dbReference>
<evidence type="ECO:0000313" key="4">
    <source>
        <dbReference type="Proteomes" id="UP001157134"/>
    </source>
</evidence>
<organism evidence="3 4">
    <name type="scientific">Thalassotalea loyana</name>
    <dbReference type="NCBI Taxonomy" id="280483"/>
    <lineage>
        <taxon>Bacteria</taxon>
        <taxon>Pseudomonadati</taxon>
        <taxon>Pseudomonadota</taxon>
        <taxon>Gammaproteobacteria</taxon>
        <taxon>Alteromonadales</taxon>
        <taxon>Colwelliaceae</taxon>
        <taxon>Thalassotalea</taxon>
    </lineage>
</organism>
<keyword evidence="4" id="KW-1185">Reference proteome</keyword>
<dbReference type="Gene3D" id="1.10.10.10">
    <property type="entry name" value="Winged helix-like DNA-binding domain superfamily/Winged helix DNA-binding domain"/>
    <property type="match status" value="1"/>
</dbReference>
<evidence type="ECO:0000256" key="1">
    <source>
        <dbReference type="ARBA" id="ARBA00023125"/>
    </source>
</evidence>
<sequence>MSSLNTFKITKWQNEVRLRKSFLPLCNSRCRNCQLFPFDKLTKSNVSKGNEFGTFIIKGEQKKFSSQGIRLFCALARQNNTVLPQDYLIKYTWPESTIVRNNLNVAIYDLRILLIGTSITIENHRKEGYSLTL</sequence>
<accession>A0ABQ6H6I4</accession>
<proteinExistence type="predicted"/>
<comment type="caution">
    <text evidence="3">The sequence shown here is derived from an EMBL/GenBank/DDBJ whole genome shotgun (WGS) entry which is preliminary data.</text>
</comment>
<dbReference type="Pfam" id="PF00486">
    <property type="entry name" value="Trans_reg_C"/>
    <property type="match status" value="1"/>
</dbReference>
<keyword evidence="1" id="KW-0238">DNA-binding</keyword>
<feature type="domain" description="OmpR/PhoB-type" evidence="2">
    <location>
        <begin position="61"/>
        <end position="131"/>
    </location>
</feature>
<dbReference type="RefSeq" id="WP_284295291.1">
    <property type="nucleotide sequence ID" value="NZ_BSSV01000001.1"/>
</dbReference>